<dbReference type="EMBL" id="CP115543">
    <property type="protein sequence ID" value="WNH47199.1"/>
    <property type="molecule type" value="Genomic_DNA"/>
</dbReference>
<dbReference type="Proteomes" id="UP001305421">
    <property type="component" value="Chromosome"/>
</dbReference>
<gene>
    <name evidence="3" type="ORF">PDM28_10800</name>
</gene>
<keyword evidence="2" id="KW-0732">Signal</keyword>
<accession>A0ABY9Y8K9</accession>
<evidence type="ECO:0000313" key="3">
    <source>
        <dbReference type="EMBL" id="WNH47199.1"/>
    </source>
</evidence>
<name>A0ABY9Y8K9_9GAMM</name>
<proteinExistence type="predicted"/>
<feature type="region of interest" description="Disordered" evidence="1">
    <location>
        <begin position="26"/>
        <end position="50"/>
    </location>
</feature>
<feature type="chain" id="PRO_5045466719" evidence="2">
    <location>
        <begin position="27"/>
        <end position="118"/>
    </location>
</feature>
<protein>
    <submittedName>
        <fullName evidence="3">DUF3613 domain-containing protein</fullName>
    </submittedName>
</protein>
<feature type="compositionally biased region" description="Low complexity" evidence="1">
    <location>
        <begin position="31"/>
        <end position="43"/>
    </location>
</feature>
<reference evidence="3 4" key="1">
    <citation type="submission" date="2022-12" db="EMBL/GenBank/DDBJ databases">
        <title>Two new species, Stenotrophomonas aracearum and Stenotrophomonas oahuensis, isolated from Anthurium (Araceae family) in Hawaii.</title>
        <authorList>
            <person name="Chunag S.C."/>
            <person name="Dobhal S."/>
            <person name="Alvarez A."/>
            <person name="Arif M."/>
        </authorList>
    </citation>
    <scope>NUCLEOTIDE SEQUENCE [LARGE SCALE GENOMIC DNA]</scope>
    <source>
        <strain evidence="3 4">A5588</strain>
    </source>
</reference>
<sequence length="118" mass="11853">MNVSATARFAGVVLVFVALGTTSALSAESRPAAGVTPAPVVASPTPPDPRAAQIGDATRALLRLQASGERAGTPLPILGDQASASYKRYIDSFTHPIPAYLAPSLRPDAAGGAATTGK</sequence>
<keyword evidence="4" id="KW-1185">Reference proteome</keyword>
<dbReference type="InterPro" id="IPR022053">
    <property type="entry name" value="DUF3613"/>
</dbReference>
<organism evidence="3 4">
    <name type="scientific">Stenotrophomonas aracearum</name>
    <dbReference type="NCBI Taxonomy" id="3003272"/>
    <lineage>
        <taxon>Bacteria</taxon>
        <taxon>Pseudomonadati</taxon>
        <taxon>Pseudomonadota</taxon>
        <taxon>Gammaproteobacteria</taxon>
        <taxon>Lysobacterales</taxon>
        <taxon>Lysobacteraceae</taxon>
        <taxon>Stenotrophomonas</taxon>
    </lineage>
</organism>
<feature type="signal peptide" evidence="2">
    <location>
        <begin position="1"/>
        <end position="26"/>
    </location>
</feature>
<evidence type="ECO:0000313" key="4">
    <source>
        <dbReference type="Proteomes" id="UP001305421"/>
    </source>
</evidence>
<dbReference type="RefSeq" id="WP_311181974.1">
    <property type="nucleotide sequence ID" value="NZ_CP115543.1"/>
</dbReference>
<evidence type="ECO:0000256" key="1">
    <source>
        <dbReference type="SAM" id="MobiDB-lite"/>
    </source>
</evidence>
<dbReference type="Pfam" id="PF12266">
    <property type="entry name" value="DUF3613"/>
    <property type="match status" value="1"/>
</dbReference>
<evidence type="ECO:0000256" key="2">
    <source>
        <dbReference type="SAM" id="SignalP"/>
    </source>
</evidence>